<dbReference type="Pfam" id="PF00753">
    <property type="entry name" value="Lactamase_B"/>
    <property type="match status" value="1"/>
</dbReference>
<organism evidence="2">
    <name type="scientific">marine metagenome</name>
    <dbReference type="NCBI Taxonomy" id="408172"/>
    <lineage>
        <taxon>unclassified sequences</taxon>
        <taxon>metagenomes</taxon>
        <taxon>ecological metagenomes</taxon>
    </lineage>
</organism>
<feature type="non-terminal residue" evidence="2">
    <location>
        <position position="143"/>
    </location>
</feature>
<proteinExistence type="predicted"/>
<reference evidence="2" key="1">
    <citation type="submission" date="2018-05" db="EMBL/GenBank/DDBJ databases">
        <authorList>
            <person name="Lanie J.A."/>
            <person name="Ng W.-L."/>
            <person name="Kazmierczak K.M."/>
            <person name="Andrzejewski T.M."/>
            <person name="Davidsen T.M."/>
            <person name="Wayne K.J."/>
            <person name="Tettelin H."/>
            <person name="Glass J.I."/>
            <person name="Rusch D."/>
            <person name="Podicherti R."/>
            <person name="Tsui H.-C.T."/>
            <person name="Winkler M.E."/>
        </authorList>
    </citation>
    <scope>NUCLEOTIDE SEQUENCE</scope>
</reference>
<dbReference type="InterPro" id="IPR001279">
    <property type="entry name" value="Metallo-B-lactamas"/>
</dbReference>
<dbReference type="AlphaFoldDB" id="A0A381YBQ6"/>
<evidence type="ECO:0000259" key="1">
    <source>
        <dbReference type="Pfam" id="PF00753"/>
    </source>
</evidence>
<gene>
    <name evidence="2" type="ORF">METZ01_LOCUS127383</name>
</gene>
<accession>A0A381YBQ6</accession>
<evidence type="ECO:0000313" key="2">
    <source>
        <dbReference type="EMBL" id="SVA74529.1"/>
    </source>
</evidence>
<protein>
    <recommendedName>
        <fullName evidence="1">Metallo-beta-lactamase domain-containing protein</fullName>
    </recommendedName>
</protein>
<feature type="domain" description="Metallo-beta-lactamase" evidence="1">
    <location>
        <begin position="63"/>
        <end position="128"/>
    </location>
</feature>
<dbReference type="InterPro" id="IPR036866">
    <property type="entry name" value="RibonucZ/Hydroxyglut_hydro"/>
</dbReference>
<dbReference type="SUPFAM" id="SSF56281">
    <property type="entry name" value="Metallo-hydrolase/oxidoreductase"/>
    <property type="match status" value="1"/>
</dbReference>
<sequence>MKTKTVMMLMTLQGLFLASVVGVNSAQERPTLTTEQLERLTIRPIPGKEGLYILPGFDGALSGGNVAVLVTNEGIIIVDNKFSYSFGDISRQISTVTDQPIRYVLNTHHHFDHAGSNADFMPKAQVIGHENARANIIRNEQMG</sequence>
<dbReference type="Gene3D" id="3.60.15.10">
    <property type="entry name" value="Ribonuclease Z/Hydroxyacylglutathione hydrolase-like"/>
    <property type="match status" value="1"/>
</dbReference>
<name>A0A381YBQ6_9ZZZZ</name>
<dbReference type="EMBL" id="UINC01017863">
    <property type="protein sequence ID" value="SVA74529.1"/>
    <property type="molecule type" value="Genomic_DNA"/>
</dbReference>